<dbReference type="Gene3D" id="3.90.1280.10">
    <property type="entry name" value="HSP33 redox switch-like"/>
    <property type="match status" value="1"/>
</dbReference>
<evidence type="ECO:0000256" key="1">
    <source>
        <dbReference type="ARBA" id="ARBA00022490"/>
    </source>
</evidence>
<dbReference type="Proteomes" id="UP001220478">
    <property type="component" value="Chromosome"/>
</dbReference>
<dbReference type="EMBL" id="CP118868">
    <property type="protein sequence ID" value="WEG35845.1"/>
    <property type="molecule type" value="Genomic_DNA"/>
</dbReference>
<dbReference type="RefSeq" id="WP_315571919.1">
    <property type="nucleotide sequence ID" value="NZ_CP118868.1"/>
</dbReference>
<keyword evidence="7" id="KW-1185">Reference proteome</keyword>
<gene>
    <name evidence="6" type="ORF">PYS61_01375</name>
</gene>
<keyword evidence="5" id="KW-0676">Redox-active center</keyword>
<organism evidence="6 7">
    <name type="scientific">Amygdalobacter indicium</name>
    <dbReference type="NCBI Taxonomy" id="3029272"/>
    <lineage>
        <taxon>Bacteria</taxon>
        <taxon>Bacillati</taxon>
        <taxon>Bacillota</taxon>
        <taxon>Clostridia</taxon>
        <taxon>Eubacteriales</taxon>
        <taxon>Oscillospiraceae</taxon>
        <taxon>Amygdalobacter</taxon>
    </lineage>
</organism>
<evidence type="ECO:0000256" key="3">
    <source>
        <dbReference type="ARBA" id="ARBA00023157"/>
    </source>
</evidence>
<name>A0ABY8C580_9FIRM</name>
<evidence type="ECO:0000313" key="7">
    <source>
        <dbReference type="Proteomes" id="UP001220478"/>
    </source>
</evidence>
<dbReference type="SUPFAM" id="SSF64397">
    <property type="entry name" value="Hsp33 domain"/>
    <property type="match status" value="1"/>
</dbReference>
<dbReference type="Pfam" id="PF01430">
    <property type="entry name" value="HSP33"/>
    <property type="match status" value="1"/>
</dbReference>
<dbReference type="InterPro" id="IPR000397">
    <property type="entry name" value="Heat_shock_Hsp33"/>
</dbReference>
<keyword evidence="2" id="KW-0862">Zinc</keyword>
<evidence type="ECO:0000256" key="4">
    <source>
        <dbReference type="ARBA" id="ARBA00023186"/>
    </source>
</evidence>
<evidence type="ECO:0000313" key="6">
    <source>
        <dbReference type="EMBL" id="WEG35845.1"/>
    </source>
</evidence>
<dbReference type="Gene3D" id="3.55.30.10">
    <property type="entry name" value="Hsp33 domain"/>
    <property type="match status" value="1"/>
</dbReference>
<dbReference type="InterPro" id="IPR016154">
    <property type="entry name" value="Heat_shock_Hsp33_C"/>
</dbReference>
<reference evidence="6 7" key="1">
    <citation type="submission" date="2023-02" db="EMBL/GenBank/DDBJ databases">
        <title>Novel Oscillospiraceae bacterial genomes.</title>
        <authorList>
            <person name="Srinivasan S."/>
            <person name="Austin M.N."/>
            <person name="Fiedler T.L."/>
            <person name="Strenk S.M."/>
            <person name="Agnew K.J."/>
            <person name="Nagana Gowda G.A."/>
            <person name="Raftery D."/>
            <person name="Beamer M.A."/>
            <person name="Achilles S.L."/>
            <person name="Wiesenfeld H.C."/>
            <person name="Fredricks D.N."/>
            <person name="Hillier S.L."/>
        </authorList>
    </citation>
    <scope>NUCLEOTIDE SEQUENCE [LARGE SCALE GENOMIC DNA]</scope>
    <source>
        <strain evidence="6 7">CHIC02 1186E3-8</strain>
    </source>
</reference>
<dbReference type="InterPro" id="IPR016153">
    <property type="entry name" value="Heat_shock_Hsp33_N"/>
</dbReference>
<dbReference type="PANTHER" id="PTHR30111">
    <property type="entry name" value="33 KDA CHAPERONIN"/>
    <property type="match status" value="1"/>
</dbReference>
<keyword evidence="4" id="KW-0143">Chaperone</keyword>
<dbReference type="PIRSF" id="PIRSF005261">
    <property type="entry name" value="Heat_shock_Hsp33"/>
    <property type="match status" value="1"/>
</dbReference>
<dbReference type="PANTHER" id="PTHR30111:SF1">
    <property type="entry name" value="33 KDA CHAPERONIN"/>
    <property type="match status" value="1"/>
</dbReference>
<keyword evidence="1" id="KW-0963">Cytoplasm</keyword>
<dbReference type="SUPFAM" id="SSF118352">
    <property type="entry name" value="HSP33 redox switch-like"/>
    <property type="match status" value="1"/>
</dbReference>
<protein>
    <submittedName>
        <fullName evidence="6">Hsp33 family molecular chaperone HslO</fullName>
    </submittedName>
</protein>
<evidence type="ECO:0000256" key="2">
    <source>
        <dbReference type="ARBA" id="ARBA00022833"/>
    </source>
</evidence>
<proteinExistence type="predicted"/>
<keyword evidence="3" id="KW-1015">Disulfide bond</keyword>
<accession>A0ABY8C580</accession>
<sequence>MKESVKMTEEKNTFNDIRDQQDIHQKGDHAIFAEACKGQLRLIAVDLTASMKSLRDLHDLSPAACVAMGELALTGMILAGDLKDKDAWLSLILQTDGDLGKVVVECRQNMTLRAKTSSPHPKVHLNAAKQLDINANIGTGRLAVLRSFGANEPFVSRIPWQQQGLTQTLAYYLAKSEQRRSCLILQVGMDKNGITFAWGFLLEALPAATEQTLNYLEQRINNMPTVSWFYENKFDPAQVLDMLVMDPAIKYLACLPISLSCSCSVAKMKAALAALNKRDLQDLAKKEHLTLACEYCHRQYTFTAADLQELLQATE</sequence>
<evidence type="ECO:0000256" key="5">
    <source>
        <dbReference type="ARBA" id="ARBA00023284"/>
    </source>
</evidence>